<keyword evidence="2" id="KW-1185">Reference proteome</keyword>
<evidence type="ECO:0000313" key="2">
    <source>
        <dbReference type="Proteomes" id="UP000187412"/>
    </source>
</evidence>
<reference evidence="1 2" key="1">
    <citation type="submission" date="2016-10" db="EMBL/GenBank/DDBJ databases">
        <title>Paenibacillus species isolates.</title>
        <authorList>
            <person name="Beno S.M."/>
        </authorList>
    </citation>
    <scope>NUCLEOTIDE SEQUENCE [LARGE SCALE GENOMIC DNA]</scope>
    <source>
        <strain evidence="1 2">FSL H7-0744</strain>
    </source>
</reference>
<name>A0ABX3H3W0_PAEBO</name>
<proteinExistence type="predicted"/>
<dbReference type="InterPro" id="IPR009057">
    <property type="entry name" value="Homeodomain-like_sf"/>
</dbReference>
<evidence type="ECO:0000313" key="1">
    <source>
        <dbReference type="EMBL" id="OMD45058.1"/>
    </source>
</evidence>
<dbReference type="SUPFAM" id="SSF46689">
    <property type="entry name" value="Homeodomain-like"/>
    <property type="match status" value="1"/>
</dbReference>
<dbReference type="Proteomes" id="UP000187412">
    <property type="component" value="Unassembled WGS sequence"/>
</dbReference>
<comment type="caution">
    <text evidence="1">The sequence shown here is derived from an EMBL/GenBank/DDBJ whole genome shotgun (WGS) entry which is preliminary data.</text>
</comment>
<sequence length="148" mass="17176">MNKKYMVELNDEECERIQQLLHTKETSREIRNRCLILMLVDESQGAIPKQMEIAQRVGVSDVTIHHTVKSYCTRGLEATLSYRKRPEPGSPAIITGELEARIIALACSEPPEGYARWTVRLLTRRVIELISWNPWDERRFGPRLKNET</sequence>
<dbReference type="EMBL" id="MPTB01000028">
    <property type="protein sequence ID" value="OMD45058.1"/>
    <property type="molecule type" value="Genomic_DNA"/>
</dbReference>
<dbReference type="Pfam" id="PF13565">
    <property type="entry name" value="HTH_32"/>
    <property type="match status" value="1"/>
</dbReference>
<protein>
    <recommendedName>
        <fullName evidence="3">Transposase</fullName>
    </recommendedName>
</protein>
<organism evidence="1 2">
    <name type="scientific">Paenibacillus borealis</name>
    <dbReference type="NCBI Taxonomy" id="160799"/>
    <lineage>
        <taxon>Bacteria</taxon>
        <taxon>Bacillati</taxon>
        <taxon>Bacillota</taxon>
        <taxon>Bacilli</taxon>
        <taxon>Bacillales</taxon>
        <taxon>Paenibacillaceae</taxon>
        <taxon>Paenibacillus</taxon>
    </lineage>
</organism>
<evidence type="ECO:0008006" key="3">
    <source>
        <dbReference type="Google" id="ProtNLM"/>
    </source>
</evidence>
<accession>A0ABX3H3W0</accession>
<gene>
    <name evidence="1" type="ORF">BSK56_20920</name>
</gene>